<name>A0A430AIV3_9ENTE</name>
<keyword evidence="1" id="KW-0472">Membrane</keyword>
<organism evidence="2 3">
    <name type="scientific">Vagococcus entomophilus</name>
    <dbReference type="NCBI Taxonomy" id="1160095"/>
    <lineage>
        <taxon>Bacteria</taxon>
        <taxon>Bacillati</taxon>
        <taxon>Bacillota</taxon>
        <taxon>Bacilli</taxon>
        <taxon>Lactobacillales</taxon>
        <taxon>Enterococcaceae</taxon>
        <taxon>Vagococcus</taxon>
    </lineage>
</organism>
<proteinExistence type="predicted"/>
<dbReference type="AlphaFoldDB" id="A0A430AIV3"/>
<evidence type="ECO:0000313" key="2">
    <source>
        <dbReference type="EMBL" id="RSU08046.1"/>
    </source>
</evidence>
<sequence length="283" mass="32928">MNKLFNVLYSLLGCLTLFISIYFFQHATQNKMTLIFAIFYLFLSLCLFIYLFFSNKSDKEFEEKIASPKKEKTVKATRFAAHITKKVKKKIPVPKAISPFFLKKEVAVPQMKKSEDSVKETNFYELSTPLIFTSFVERVSCNESNYYKGIDKIIKDTCQYFNINYATVASHDIREIFNMHIQLRSFYTTSDVRLHKKTNQKTNKIEIEVLLFEKPIGFLAADKVKFLLPYLSKETTPTVKASLIGGPYKVYDAKKQIMNTEYKDFQVQVIVEIHRAPKAIFAK</sequence>
<keyword evidence="3" id="KW-1185">Reference proteome</keyword>
<dbReference type="EMBL" id="NGJZ01000001">
    <property type="protein sequence ID" value="RSU08046.1"/>
    <property type="molecule type" value="Genomic_DNA"/>
</dbReference>
<protein>
    <submittedName>
        <fullName evidence="2">Uncharacterized protein</fullName>
    </submittedName>
</protein>
<dbReference type="RefSeq" id="WP_126822259.1">
    <property type="nucleotide sequence ID" value="NZ_NGJZ01000001.1"/>
</dbReference>
<keyword evidence="1" id="KW-1133">Transmembrane helix</keyword>
<feature type="transmembrane region" description="Helical" evidence="1">
    <location>
        <begin position="33"/>
        <end position="53"/>
    </location>
</feature>
<accession>A0A430AIV3</accession>
<reference evidence="2 3" key="1">
    <citation type="submission" date="2017-05" db="EMBL/GenBank/DDBJ databases">
        <title>Vagococcus spp. assemblies.</title>
        <authorList>
            <person name="Gulvik C.A."/>
        </authorList>
    </citation>
    <scope>NUCLEOTIDE SEQUENCE [LARGE SCALE GENOMIC DNA]</scope>
    <source>
        <strain evidence="2 3">DSM 24756</strain>
    </source>
</reference>
<gene>
    <name evidence="2" type="ORF">CBF30_02040</name>
</gene>
<comment type="caution">
    <text evidence="2">The sequence shown here is derived from an EMBL/GenBank/DDBJ whole genome shotgun (WGS) entry which is preliminary data.</text>
</comment>
<keyword evidence="1" id="KW-0812">Transmembrane</keyword>
<feature type="transmembrane region" description="Helical" evidence="1">
    <location>
        <begin position="6"/>
        <end position="24"/>
    </location>
</feature>
<evidence type="ECO:0000256" key="1">
    <source>
        <dbReference type="SAM" id="Phobius"/>
    </source>
</evidence>
<dbReference type="Proteomes" id="UP000288669">
    <property type="component" value="Unassembled WGS sequence"/>
</dbReference>
<evidence type="ECO:0000313" key="3">
    <source>
        <dbReference type="Proteomes" id="UP000288669"/>
    </source>
</evidence>